<gene>
    <name evidence="1" type="ORF">HaLaN_29349</name>
</gene>
<dbReference type="PANTHER" id="PTHR23053">
    <property type="entry name" value="DLEC1 DELETED IN LUNG AND ESOPHAGEAL CANCER 1"/>
    <property type="match status" value="1"/>
</dbReference>
<protein>
    <submittedName>
        <fullName evidence="1">MSP domain-containing protein</fullName>
    </submittedName>
</protein>
<comment type="caution">
    <text evidence="1">The sequence shown here is derived from an EMBL/GenBank/DDBJ whole genome shotgun (WGS) entry which is preliminary data.</text>
</comment>
<dbReference type="AlphaFoldDB" id="A0A6A0ADS5"/>
<evidence type="ECO:0000313" key="2">
    <source>
        <dbReference type="Proteomes" id="UP000485058"/>
    </source>
</evidence>
<dbReference type="GO" id="GO:0003341">
    <property type="term" value="P:cilium movement"/>
    <property type="evidence" value="ECO:0007669"/>
    <property type="project" value="TreeGrafter"/>
</dbReference>
<dbReference type="PANTHER" id="PTHR23053:SF0">
    <property type="entry name" value="HYDROCEPHALUS-INDUCING PROTEIN HOMOLOG"/>
    <property type="match status" value="1"/>
</dbReference>
<dbReference type="InterPro" id="IPR033305">
    <property type="entry name" value="Hydin-like"/>
</dbReference>
<name>A0A6A0ADS5_HAELA</name>
<sequence length="106" mass="11528">MDPGSTPLTRALTGKVLRPWCHFELVDSEYVSAGLRDPGLPGPSGEVEPLDPNTKVLEIESLGVRVRNTKRFMVLNPTAVGYNFAWEPHGEASSSSASPFRCVTTK</sequence>
<dbReference type="EMBL" id="BLLF01004934">
    <property type="protein sequence ID" value="GFH30483.1"/>
    <property type="molecule type" value="Genomic_DNA"/>
</dbReference>
<dbReference type="GO" id="GO:0005930">
    <property type="term" value="C:axoneme"/>
    <property type="evidence" value="ECO:0007669"/>
    <property type="project" value="TreeGrafter"/>
</dbReference>
<keyword evidence="2" id="KW-1185">Reference proteome</keyword>
<organism evidence="1 2">
    <name type="scientific">Haematococcus lacustris</name>
    <name type="common">Green alga</name>
    <name type="synonym">Haematococcus pluvialis</name>
    <dbReference type="NCBI Taxonomy" id="44745"/>
    <lineage>
        <taxon>Eukaryota</taxon>
        <taxon>Viridiplantae</taxon>
        <taxon>Chlorophyta</taxon>
        <taxon>core chlorophytes</taxon>
        <taxon>Chlorophyceae</taxon>
        <taxon>CS clade</taxon>
        <taxon>Chlamydomonadales</taxon>
        <taxon>Haematococcaceae</taxon>
        <taxon>Haematococcus</taxon>
    </lineage>
</organism>
<feature type="non-terminal residue" evidence="1">
    <location>
        <position position="106"/>
    </location>
</feature>
<dbReference type="Proteomes" id="UP000485058">
    <property type="component" value="Unassembled WGS sequence"/>
</dbReference>
<accession>A0A6A0ADS5</accession>
<reference evidence="1 2" key="1">
    <citation type="submission" date="2020-02" db="EMBL/GenBank/DDBJ databases">
        <title>Draft genome sequence of Haematococcus lacustris strain NIES-144.</title>
        <authorList>
            <person name="Morimoto D."/>
            <person name="Nakagawa S."/>
            <person name="Yoshida T."/>
            <person name="Sawayama S."/>
        </authorList>
    </citation>
    <scope>NUCLEOTIDE SEQUENCE [LARGE SCALE GENOMIC DNA]</scope>
    <source>
        <strain evidence="1 2">NIES-144</strain>
    </source>
</reference>
<evidence type="ECO:0000313" key="1">
    <source>
        <dbReference type="EMBL" id="GFH30483.1"/>
    </source>
</evidence>
<proteinExistence type="predicted"/>
<dbReference type="GO" id="GO:1904158">
    <property type="term" value="P:axonemal central apparatus assembly"/>
    <property type="evidence" value="ECO:0007669"/>
    <property type="project" value="TreeGrafter"/>
</dbReference>